<dbReference type="Proteomes" id="UP000676386">
    <property type="component" value="Unassembled WGS sequence"/>
</dbReference>
<evidence type="ECO:0000313" key="2">
    <source>
        <dbReference type="Proteomes" id="UP000676386"/>
    </source>
</evidence>
<dbReference type="RefSeq" id="WP_211974328.1">
    <property type="nucleotide sequence ID" value="NZ_JAGTXB010000008.1"/>
</dbReference>
<dbReference type="EMBL" id="JAGTXB010000008">
    <property type="protein sequence ID" value="MBS0029236.1"/>
    <property type="molecule type" value="Genomic_DNA"/>
</dbReference>
<name>A0ABS5J1Y5_9BACT</name>
<accession>A0ABS5J1Y5</accession>
<protein>
    <submittedName>
        <fullName evidence="1">Uncharacterized protein</fullName>
    </submittedName>
</protein>
<keyword evidence="2" id="KW-1185">Reference proteome</keyword>
<gene>
    <name evidence="1" type="ORF">KE626_18070</name>
</gene>
<comment type="caution">
    <text evidence="1">The sequence shown here is derived from an EMBL/GenBank/DDBJ whole genome shotgun (WGS) entry which is preliminary data.</text>
</comment>
<proteinExistence type="predicted"/>
<organism evidence="1 2">
    <name type="scientific">Chitinophaga hostae</name>
    <dbReference type="NCBI Taxonomy" id="2831022"/>
    <lineage>
        <taxon>Bacteria</taxon>
        <taxon>Pseudomonadati</taxon>
        <taxon>Bacteroidota</taxon>
        <taxon>Chitinophagia</taxon>
        <taxon>Chitinophagales</taxon>
        <taxon>Chitinophagaceae</taxon>
        <taxon>Chitinophaga</taxon>
    </lineage>
</organism>
<evidence type="ECO:0000313" key="1">
    <source>
        <dbReference type="EMBL" id="MBS0029236.1"/>
    </source>
</evidence>
<sequence>MVKYHSNIIRENDKNIILQREDRSNLSVQLIKCTGNNYFSYGGDTGSSQQQRACNRFHKKVALQMAILNPGNK</sequence>
<reference evidence="1 2" key="1">
    <citation type="submission" date="2021-04" db="EMBL/GenBank/DDBJ databases">
        <title>Chitinophaga sp. nov., isolated from the rhizosphere soil.</title>
        <authorList>
            <person name="He S."/>
        </authorList>
    </citation>
    <scope>NUCLEOTIDE SEQUENCE [LARGE SCALE GENOMIC DNA]</scope>
    <source>
        <strain evidence="1 2">2R12</strain>
    </source>
</reference>